<feature type="compositionally biased region" description="Basic and acidic residues" evidence="5">
    <location>
        <begin position="144"/>
        <end position="153"/>
    </location>
</feature>
<evidence type="ECO:0000256" key="1">
    <source>
        <dbReference type="ARBA" id="ARBA00004123"/>
    </source>
</evidence>
<dbReference type="InterPro" id="IPR012677">
    <property type="entry name" value="Nucleotide-bd_a/b_plait_sf"/>
</dbReference>
<keyword evidence="2 4" id="KW-0694">RNA-binding</keyword>
<feature type="region of interest" description="Disordered" evidence="5">
    <location>
        <begin position="104"/>
        <end position="200"/>
    </location>
</feature>
<dbReference type="SUPFAM" id="SSF54928">
    <property type="entry name" value="RNA-binding domain, RBD"/>
    <property type="match status" value="1"/>
</dbReference>
<evidence type="ECO:0000256" key="5">
    <source>
        <dbReference type="SAM" id="MobiDB-lite"/>
    </source>
</evidence>
<dbReference type="InterPro" id="IPR000504">
    <property type="entry name" value="RRM_dom"/>
</dbReference>
<dbReference type="GO" id="GO:0005737">
    <property type="term" value="C:cytoplasm"/>
    <property type="evidence" value="ECO:0007669"/>
    <property type="project" value="TreeGrafter"/>
</dbReference>
<feature type="compositionally biased region" description="Basic and acidic residues" evidence="5">
    <location>
        <begin position="184"/>
        <end position="193"/>
    </location>
</feature>
<feature type="compositionally biased region" description="Polar residues" evidence="5">
    <location>
        <begin position="124"/>
        <end position="142"/>
    </location>
</feature>
<sequence>MVQAGVLNSPYGATTVSMAPTMPANAFATLSNGLANTTAAQMIMTPAGQVISSLPAGFGDNFTNLKMNLQTEPSHSNLILSNSSSLKDDIAAFQLASLSSLTSSGATRINGSTKSEPREEPLLNANSLSEQTSSSDVTSVSEPKSPDLKKEGDCDSVPQSENIVNGVSSPELTQPTMTSSRNSVKSDDSDDSSRTSSGKPKRLYISNIPFRFRDPDLKAMCSGFGFVTFANSADAEAAREKLNGTMVEGRKIEVNNATARVQSKKYNNQSLSGQTNSAASILGQQIVAPVSSTVAPGAASALRGVAIHRAAAAAAGRAKMLAAAAAAAANQSGSPLGAAASATSSAPMTVSAASANAAAAAAFARQSSAAAAVLGSTPQSTLGAATTNYANPQWASTSHQQEHTLLLLLELFEMLAVLCCAVRKDQRACMQSRLFSFVCFGLLCLSAALYESLYKSGLSIATSNPLFKLATANNASLSAVGSASQNASLVAAAAAARAYNMAVAGSGVLPTAATPTFGLSASYPTAASADPYLAAAAAAASNPVTYGVNFYNFSKFFNRPFISHLNENPAIAF</sequence>
<dbReference type="GO" id="GO:0005634">
    <property type="term" value="C:nucleus"/>
    <property type="evidence" value="ECO:0007669"/>
    <property type="project" value="UniProtKB-SubCell"/>
</dbReference>
<dbReference type="PANTHER" id="PTHR15597">
    <property type="entry name" value="ATAXIN 2-BINDING PROTEIN 1-RELATED"/>
    <property type="match status" value="1"/>
</dbReference>
<dbReference type="PROSITE" id="PS50102">
    <property type="entry name" value="RRM"/>
    <property type="match status" value="1"/>
</dbReference>
<keyword evidence="3" id="KW-0539">Nucleus</keyword>
<comment type="subcellular location">
    <subcellularLocation>
        <location evidence="1">Nucleus</location>
    </subcellularLocation>
</comment>
<name>A0AAN9TJ98_9HEMI</name>
<dbReference type="InterPro" id="IPR035979">
    <property type="entry name" value="RBD_domain_sf"/>
</dbReference>
<evidence type="ECO:0000313" key="8">
    <source>
        <dbReference type="Proteomes" id="UP001367676"/>
    </source>
</evidence>
<dbReference type="GO" id="GO:0000381">
    <property type="term" value="P:regulation of alternative mRNA splicing, via spliceosome"/>
    <property type="evidence" value="ECO:0007669"/>
    <property type="project" value="InterPro"/>
</dbReference>
<evidence type="ECO:0000256" key="4">
    <source>
        <dbReference type="PROSITE-ProRule" id="PRU00176"/>
    </source>
</evidence>
<gene>
    <name evidence="7" type="ORF">V9T40_002922</name>
</gene>
<dbReference type="EMBL" id="JBBCAQ010000022">
    <property type="protein sequence ID" value="KAK7591309.1"/>
    <property type="molecule type" value="Genomic_DNA"/>
</dbReference>
<dbReference type="AlphaFoldDB" id="A0AAN9TJ98"/>
<dbReference type="InterPro" id="IPR047131">
    <property type="entry name" value="RBFOX1-like"/>
</dbReference>
<dbReference type="GO" id="GO:0003729">
    <property type="term" value="F:mRNA binding"/>
    <property type="evidence" value="ECO:0007669"/>
    <property type="project" value="TreeGrafter"/>
</dbReference>
<dbReference type="Gene3D" id="3.30.70.330">
    <property type="match status" value="1"/>
</dbReference>
<dbReference type="Pfam" id="PF00076">
    <property type="entry name" value="RRM_1"/>
    <property type="match status" value="1"/>
</dbReference>
<keyword evidence="8" id="KW-1185">Reference proteome</keyword>
<reference evidence="7 8" key="1">
    <citation type="submission" date="2024-03" db="EMBL/GenBank/DDBJ databases">
        <title>Adaptation during the transition from Ophiocordyceps entomopathogen to insect associate is accompanied by gene loss and intensified selection.</title>
        <authorList>
            <person name="Ward C.M."/>
            <person name="Onetto C.A."/>
            <person name="Borneman A.R."/>
        </authorList>
    </citation>
    <scope>NUCLEOTIDE SEQUENCE [LARGE SCALE GENOMIC DNA]</scope>
    <source>
        <strain evidence="7">AWRI1</strain>
        <tissue evidence="7">Single Adult Female</tissue>
    </source>
</reference>
<dbReference type="GO" id="GO:0007399">
    <property type="term" value="P:nervous system development"/>
    <property type="evidence" value="ECO:0007669"/>
    <property type="project" value="InterPro"/>
</dbReference>
<dbReference type="SMART" id="SM00360">
    <property type="entry name" value="RRM"/>
    <property type="match status" value="1"/>
</dbReference>
<evidence type="ECO:0000313" key="7">
    <source>
        <dbReference type="EMBL" id="KAK7591309.1"/>
    </source>
</evidence>
<dbReference type="PANTHER" id="PTHR15597:SF22">
    <property type="entry name" value="RNA-BINDING FOX PROTEIN 1, ISOFORM H"/>
    <property type="match status" value="1"/>
</dbReference>
<feature type="domain" description="RRM" evidence="6">
    <location>
        <begin position="201"/>
        <end position="259"/>
    </location>
</feature>
<evidence type="ECO:0000259" key="6">
    <source>
        <dbReference type="PROSITE" id="PS50102"/>
    </source>
</evidence>
<evidence type="ECO:0000256" key="2">
    <source>
        <dbReference type="ARBA" id="ARBA00022884"/>
    </source>
</evidence>
<organism evidence="7 8">
    <name type="scientific">Parthenolecanium corni</name>
    <dbReference type="NCBI Taxonomy" id="536013"/>
    <lineage>
        <taxon>Eukaryota</taxon>
        <taxon>Metazoa</taxon>
        <taxon>Ecdysozoa</taxon>
        <taxon>Arthropoda</taxon>
        <taxon>Hexapoda</taxon>
        <taxon>Insecta</taxon>
        <taxon>Pterygota</taxon>
        <taxon>Neoptera</taxon>
        <taxon>Paraneoptera</taxon>
        <taxon>Hemiptera</taxon>
        <taxon>Sternorrhyncha</taxon>
        <taxon>Coccoidea</taxon>
        <taxon>Coccidae</taxon>
        <taxon>Parthenolecanium</taxon>
    </lineage>
</organism>
<accession>A0AAN9TJ98</accession>
<comment type="caution">
    <text evidence="7">The sequence shown here is derived from an EMBL/GenBank/DDBJ whole genome shotgun (WGS) entry which is preliminary data.</text>
</comment>
<dbReference type="Proteomes" id="UP001367676">
    <property type="component" value="Unassembled WGS sequence"/>
</dbReference>
<feature type="compositionally biased region" description="Polar residues" evidence="5">
    <location>
        <begin position="157"/>
        <end position="178"/>
    </location>
</feature>
<evidence type="ECO:0000256" key="3">
    <source>
        <dbReference type="ARBA" id="ARBA00023242"/>
    </source>
</evidence>
<protein>
    <recommendedName>
        <fullName evidence="6">RRM domain-containing protein</fullName>
    </recommendedName>
</protein>
<proteinExistence type="predicted"/>